<feature type="disulfide bond" evidence="2">
    <location>
        <begin position="95"/>
        <end position="110"/>
    </location>
</feature>
<dbReference type="PANTHER" id="PTHR24252:SF11">
    <property type="entry name" value="ATRIAL NATRIURETIC PEPTIDE-CONVERTING ENZYME ISOFORM X1"/>
    <property type="match status" value="1"/>
</dbReference>
<dbReference type="GO" id="GO:0005615">
    <property type="term" value="C:extracellular space"/>
    <property type="evidence" value="ECO:0000318"/>
    <property type="project" value="GO_Central"/>
</dbReference>
<protein>
    <recommendedName>
        <fullName evidence="4">Peptidase S1 domain-containing protein</fullName>
    </recommendedName>
</protein>
<dbReference type="InParanoid" id="F6YJ36"/>
<sequence length="397" mass="44199">FRCSNGQCVDGTKACDGFYDCQDRSDEQQCRCPDGQFECHNSTTSSGPQCLPITSRCDGAKQCLDGSDETECNCADLSRFRCKSGGKCLSMEFVCDGHKDCSDNSDEESCSEYKQYNCTASERPCFDYTCISNTSWCDGSDDCADGSDEANCCDGRRIYTRILGGRTSRDRTWPWMTSLTLPGMNHVCGATLVRPQWLISAAHCFHDNFGFYRREGLGIWTARLRTGSGGTMEYNVSEVYIHPRYNPEAVDFDIALVKLNGRVRSFNAEPLCLPTFDIDPGSYCVIAGWGVSGEHRGGARKLQEGSVRVIERSTCQRYYPYHVISDRMMCAGRGGTVDACSGDSGGPMMCWHPQRRQWQLSGVTSWGSSCKPHSAPGVYTDVRYFSKWAKRQMDELG</sequence>
<dbReference type="GeneTree" id="ENSGT00940000155418"/>
<dbReference type="SMART" id="SM00192">
    <property type="entry name" value="LDLa"/>
    <property type="match status" value="4"/>
</dbReference>
<dbReference type="InterPro" id="IPR002172">
    <property type="entry name" value="LDrepeatLR_classA_rpt"/>
</dbReference>
<feature type="disulfide bond" evidence="2">
    <location>
        <begin position="57"/>
        <end position="72"/>
    </location>
</feature>
<dbReference type="SUPFAM" id="SSF50494">
    <property type="entry name" value="Trypsin-like serine proteases"/>
    <property type="match status" value="1"/>
</dbReference>
<dbReference type="FunFam" id="2.40.10.10:FF:000341">
    <property type="match status" value="1"/>
</dbReference>
<evidence type="ECO:0000256" key="3">
    <source>
        <dbReference type="RuleBase" id="RU363034"/>
    </source>
</evidence>
<dbReference type="InterPro" id="IPR033116">
    <property type="entry name" value="TRYPSIN_SER"/>
</dbReference>
<dbReference type="InterPro" id="IPR023415">
    <property type="entry name" value="LDLR_class-A_CS"/>
</dbReference>
<dbReference type="Proteomes" id="UP000008144">
    <property type="component" value="Chromosome 2"/>
</dbReference>
<dbReference type="GO" id="GO:0004252">
    <property type="term" value="F:serine-type endopeptidase activity"/>
    <property type="evidence" value="ECO:0000318"/>
    <property type="project" value="GO_Central"/>
</dbReference>
<feature type="domain" description="Peptidase S1" evidence="4">
    <location>
        <begin position="162"/>
        <end position="394"/>
    </location>
</feature>
<dbReference type="AlphaFoldDB" id="F6YJ36"/>
<dbReference type="CDD" id="cd00190">
    <property type="entry name" value="Tryp_SPc"/>
    <property type="match status" value="1"/>
</dbReference>
<dbReference type="Gene3D" id="4.10.400.10">
    <property type="entry name" value="Low-density Lipoprotein Receptor"/>
    <property type="match status" value="4"/>
</dbReference>
<reference evidence="5" key="2">
    <citation type="journal article" date="2008" name="Genome Biol.">
        <title>Improved genome assembly and evidence-based global gene model set for the chordate Ciona intestinalis: new insight into intron and operon populations.</title>
        <authorList>
            <person name="Satou Y."/>
            <person name="Mineta K."/>
            <person name="Ogasawara M."/>
            <person name="Sasakura Y."/>
            <person name="Shoguchi E."/>
            <person name="Ueno K."/>
            <person name="Yamada L."/>
            <person name="Matsumoto J."/>
            <person name="Wasserscheid J."/>
            <person name="Dewar K."/>
            <person name="Wiley G.B."/>
            <person name="Macmil S.L."/>
            <person name="Roe B.A."/>
            <person name="Zeller R.W."/>
            <person name="Hastings K.E."/>
            <person name="Lemaire P."/>
            <person name="Lindquist E."/>
            <person name="Endo T."/>
            <person name="Hotta K."/>
            <person name="Inaba K."/>
        </authorList>
    </citation>
    <scope>NUCLEOTIDE SEQUENCE [LARGE SCALE GENOMIC DNA]</scope>
    <source>
        <strain evidence="5">wild type</strain>
    </source>
</reference>
<dbReference type="HOGENOM" id="CLU_006842_19_6_1"/>
<accession>F6YJ36</accession>
<dbReference type="PROSITE" id="PS50068">
    <property type="entry name" value="LDLRA_2"/>
    <property type="match status" value="4"/>
</dbReference>
<reference evidence="5" key="4">
    <citation type="submission" date="2025-09" db="UniProtKB">
        <authorList>
            <consortium name="Ensembl"/>
        </authorList>
    </citation>
    <scope>IDENTIFICATION</scope>
</reference>
<evidence type="ECO:0000259" key="4">
    <source>
        <dbReference type="PROSITE" id="PS50240"/>
    </source>
</evidence>
<dbReference type="InterPro" id="IPR001254">
    <property type="entry name" value="Trypsin_dom"/>
</dbReference>
<dbReference type="PROSITE" id="PS01209">
    <property type="entry name" value="LDLRA_1"/>
    <property type="match status" value="2"/>
</dbReference>
<dbReference type="InterPro" id="IPR018114">
    <property type="entry name" value="TRYPSIN_HIS"/>
</dbReference>
<dbReference type="PROSITE" id="PS00134">
    <property type="entry name" value="TRYPSIN_HIS"/>
    <property type="match status" value="1"/>
</dbReference>
<feature type="disulfide bond" evidence="2">
    <location>
        <begin position="15"/>
        <end position="30"/>
    </location>
</feature>
<dbReference type="OMA" id="SCIYGSW"/>
<reference evidence="5" key="3">
    <citation type="submission" date="2025-08" db="UniProtKB">
        <authorList>
            <consortium name="Ensembl"/>
        </authorList>
    </citation>
    <scope>IDENTIFICATION</scope>
</reference>
<evidence type="ECO:0000256" key="2">
    <source>
        <dbReference type="PROSITE-ProRule" id="PRU00124"/>
    </source>
</evidence>
<keyword evidence="3" id="KW-0645">Protease</keyword>
<dbReference type="Pfam" id="PF00089">
    <property type="entry name" value="Trypsin"/>
    <property type="match status" value="1"/>
</dbReference>
<keyword evidence="1 2" id="KW-1015">Disulfide bond</keyword>
<name>F6YJ36_CIOIN</name>
<dbReference type="PROSITE" id="PS00135">
    <property type="entry name" value="TRYPSIN_SER"/>
    <property type="match status" value="1"/>
</dbReference>
<proteinExistence type="predicted"/>
<evidence type="ECO:0000256" key="1">
    <source>
        <dbReference type="ARBA" id="ARBA00023157"/>
    </source>
</evidence>
<organism evidence="5 6">
    <name type="scientific">Ciona intestinalis</name>
    <name type="common">Transparent sea squirt</name>
    <name type="synonym">Ascidia intestinalis</name>
    <dbReference type="NCBI Taxonomy" id="7719"/>
    <lineage>
        <taxon>Eukaryota</taxon>
        <taxon>Metazoa</taxon>
        <taxon>Chordata</taxon>
        <taxon>Tunicata</taxon>
        <taxon>Ascidiacea</taxon>
        <taxon>Phlebobranchia</taxon>
        <taxon>Cionidae</taxon>
        <taxon>Ciona</taxon>
    </lineage>
</organism>
<dbReference type="EMBL" id="EAAA01001387">
    <property type="status" value="NOT_ANNOTATED_CDS"/>
    <property type="molecule type" value="Genomic_DNA"/>
</dbReference>
<dbReference type="InterPro" id="IPR043504">
    <property type="entry name" value="Peptidase_S1_PA_chymotrypsin"/>
</dbReference>
<dbReference type="InterPro" id="IPR036055">
    <property type="entry name" value="LDL_receptor-like_sf"/>
</dbReference>
<dbReference type="CDD" id="cd00112">
    <property type="entry name" value="LDLa"/>
    <property type="match status" value="4"/>
</dbReference>
<dbReference type="SUPFAM" id="SSF57424">
    <property type="entry name" value="LDL receptor-like module"/>
    <property type="match status" value="4"/>
</dbReference>
<dbReference type="Ensembl" id="ENSCINT00000015303.3">
    <property type="protein sequence ID" value="ENSCINP00000015303.3"/>
    <property type="gene ID" value="ENSCING00000007451.3"/>
</dbReference>
<keyword evidence="6" id="KW-1185">Reference proteome</keyword>
<dbReference type="InterPro" id="IPR009003">
    <property type="entry name" value="Peptidase_S1_PA"/>
</dbReference>
<keyword evidence="3" id="KW-0378">Hydrolase</keyword>
<feature type="disulfide bond" evidence="2">
    <location>
        <begin position="125"/>
        <end position="143"/>
    </location>
</feature>
<feature type="disulfide bond" evidence="2">
    <location>
        <begin position="118"/>
        <end position="130"/>
    </location>
</feature>
<keyword evidence="3" id="KW-0720">Serine protease</keyword>
<dbReference type="Gene3D" id="2.40.10.10">
    <property type="entry name" value="Trypsin-like serine proteases"/>
    <property type="match status" value="1"/>
</dbReference>
<feature type="disulfide bond" evidence="2">
    <location>
        <begin position="3"/>
        <end position="21"/>
    </location>
</feature>
<dbReference type="STRING" id="7719.ENSCINP00000015303"/>
<comment type="caution">
    <text evidence="2">Lacks conserved residue(s) required for the propagation of feature annotation.</text>
</comment>
<dbReference type="Pfam" id="PF00057">
    <property type="entry name" value="Ldl_recept_a"/>
    <property type="match status" value="4"/>
</dbReference>
<evidence type="ECO:0000313" key="6">
    <source>
        <dbReference type="Proteomes" id="UP000008144"/>
    </source>
</evidence>
<reference evidence="6" key="1">
    <citation type="journal article" date="2002" name="Science">
        <title>The draft genome of Ciona intestinalis: insights into chordate and vertebrate origins.</title>
        <authorList>
            <person name="Dehal P."/>
            <person name="Satou Y."/>
            <person name="Campbell R.K."/>
            <person name="Chapman J."/>
            <person name="Degnan B."/>
            <person name="De Tomaso A."/>
            <person name="Davidson B."/>
            <person name="Di Gregorio A."/>
            <person name="Gelpke M."/>
            <person name="Goodstein D.M."/>
            <person name="Harafuji N."/>
            <person name="Hastings K.E."/>
            <person name="Ho I."/>
            <person name="Hotta K."/>
            <person name="Huang W."/>
            <person name="Kawashima T."/>
            <person name="Lemaire P."/>
            <person name="Martinez D."/>
            <person name="Meinertzhagen I.A."/>
            <person name="Necula S."/>
            <person name="Nonaka M."/>
            <person name="Putnam N."/>
            <person name="Rash S."/>
            <person name="Saiga H."/>
            <person name="Satake M."/>
            <person name="Terry A."/>
            <person name="Yamada L."/>
            <person name="Wang H.G."/>
            <person name="Awazu S."/>
            <person name="Azumi K."/>
            <person name="Boore J."/>
            <person name="Branno M."/>
            <person name="Chin-Bow S."/>
            <person name="DeSantis R."/>
            <person name="Doyle S."/>
            <person name="Francino P."/>
            <person name="Keys D.N."/>
            <person name="Haga S."/>
            <person name="Hayashi H."/>
            <person name="Hino K."/>
            <person name="Imai K.S."/>
            <person name="Inaba K."/>
            <person name="Kano S."/>
            <person name="Kobayashi K."/>
            <person name="Kobayashi M."/>
            <person name="Lee B.I."/>
            <person name="Makabe K.W."/>
            <person name="Manohar C."/>
            <person name="Matassi G."/>
            <person name="Medina M."/>
            <person name="Mochizuki Y."/>
            <person name="Mount S."/>
            <person name="Morishita T."/>
            <person name="Miura S."/>
            <person name="Nakayama A."/>
            <person name="Nishizaka S."/>
            <person name="Nomoto H."/>
            <person name="Ohta F."/>
            <person name="Oishi K."/>
            <person name="Rigoutsos I."/>
            <person name="Sano M."/>
            <person name="Sasaki A."/>
            <person name="Sasakura Y."/>
            <person name="Shoguchi E."/>
            <person name="Shin-i T."/>
            <person name="Spagnuolo A."/>
            <person name="Stainier D."/>
            <person name="Suzuki M.M."/>
            <person name="Tassy O."/>
            <person name="Takatori N."/>
            <person name="Tokuoka M."/>
            <person name="Yagi K."/>
            <person name="Yoshizaki F."/>
            <person name="Wada S."/>
            <person name="Zhang C."/>
            <person name="Hyatt P.D."/>
            <person name="Larimer F."/>
            <person name="Detter C."/>
            <person name="Doggett N."/>
            <person name="Glavina T."/>
            <person name="Hawkins T."/>
            <person name="Richardson P."/>
            <person name="Lucas S."/>
            <person name="Kohara Y."/>
            <person name="Levine M."/>
            <person name="Satoh N."/>
            <person name="Rokhsar D.S."/>
        </authorList>
    </citation>
    <scope>NUCLEOTIDE SEQUENCE [LARGE SCALE GENOMIC DNA]</scope>
</reference>
<dbReference type="PANTHER" id="PTHR24252">
    <property type="entry name" value="ACROSIN-RELATED"/>
    <property type="match status" value="1"/>
</dbReference>
<dbReference type="SMART" id="SM00020">
    <property type="entry name" value="Tryp_SPc"/>
    <property type="match status" value="1"/>
</dbReference>
<evidence type="ECO:0000313" key="5">
    <source>
        <dbReference type="Ensembl" id="ENSCINP00000015303.3"/>
    </source>
</evidence>
<feature type="disulfide bond" evidence="2">
    <location>
        <begin position="137"/>
        <end position="152"/>
    </location>
</feature>
<dbReference type="PROSITE" id="PS50240">
    <property type="entry name" value="TRYPSIN_DOM"/>
    <property type="match status" value="1"/>
</dbReference>
<dbReference type="GO" id="GO:0006508">
    <property type="term" value="P:proteolysis"/>
    <property type="evidence" value="ECO:0000318"/>
    <property type="project" value="GO_Central"/>
</dbReference>
<dbReference type="PRINTS" id="PR00261">
    <property type="entry name" value="LDLRECEPTOR"/>
</dbReference>